<dbReference type="GO" id="GO:0009916">
    <property type="term" value="F:alternative oxidase activity"/>
    <property type="evidence" value="ECO:0007669"/>
    <property type="project" value="InterPro"/>
</dbReference>
<evidence type="ECO:0000256" key="11">
    <source>
        <dbReference type="PIRSR" id="PIRSR005229-1"/>
    </source>
</evidence>
<keyword evidence="2" id="KW-0813">Transport</keyword>
<dbReference type="AlphaFoldDB" id="A0A4P6P451"/>
<evidence type="ECO:0000256" key="7">
    <source>
        <dbReference type="ARBA" id="ARBA00022989"/>
    </source>
</evidence>
<organism evidence="13 14">
    <name type="scientific">Litorilituus sediminis</name>
    <dbReference type="NCBI Taxonomy" id="718192"/>
    <lineage>
        <taxon>Bacteria</taxon>
        <taxon>Pseudomonadati</taxon>
        <taxon>Pseudomonadota</taxon>
        <taxon>Gammaproteobacteria</taxon>
        <taxon>Alteromonadales</taxon>
        <taxon>Colwelliaceae</taxon>
        <taxon>Litorilituus</taxon>
    </lineage>
</organism>
<dbReference type="GO" id="GO:0016020">
    <property type="term" value="C:membrane"/>
    <property type="evidence" value="ECO:0007669"/>
    <property type="project" value="UniProtKB-SubCell"/>
</dbReference>
<feature type="binding site" evidence="11">
    <location>
        <position position="88"/>
    </location>
    <ligand>
        <name>Fe cation</name>
        <dbReference type="ChEBI" id="CHEBI:24875"/>
        <label>1</label>
    </ligand>
</feature>
<comment type="subcellular location">
    <subcellularLocation>
        <location evidence="1">Membrane</location>
    </subcellularLocation>
</comment>
<evidence type="ECO:0000256" key="12">
    <source>
        <dbReference type="SAM" id="Phobius"/>
    </source>
</evidence>
<keyword evidence="4 12" id="KW-0812">Transmembrane</keyword>
<proteinExistence type="predicted"/>
<keyword evidence="7 12" id="KW-1133">Transmembrane helix</keyword>
<dbReference type="Proteomes" id="UP000290244">
    <property type="component" value="Chromosome"/>
</dbReference>
<sequence length="212" mass="24259">MADFQITHKNASTISEHIAYKITQTLKFLLNIFYGSKYAKRAVILETIAAVPGMVAGMFNHLKALRRMKDDEGWIRELLSEAENERMHLMIFLDIAKPSWIERALVLIGQGVFLVVYGFIYLLSSKIAHRVVGYFEEEACKSYTEYLNKIDSGDVENIGAPQIAIDYYQLAANAKLRDVILKIRDDEAKHRDRNHGFADSYETCDLPAHQQK</sequence>
<protein>
    <submittedName>
        <fullName evidence="13">Oxidase</fullName>
    </submittedName>
</protein>
<feature type="binding site" evidence="11">
    <location>
        <position position="187"/>
    </location>
    <ligand>
        <name>Fe cation</name>
        <dbReference type="ChEBI" id="CHEBI:24875"/>
        <label>2</label>
    </ligand>
</feature>
<keyword evidence="14" id="KW-1185">Reference proteome</keyword>
<evidence type="ECO:0000256" key="5">
    <source>
        <dbReference type="ARBA" id="ARBA00022723"/>
    </source>
</evidence>
<evidence type="ECO:0000256" key="8">
    <source>
        <dbReference type="ARBA" id="ARBA00023002"/>
    </source>
</evidence>
<dbReference type="InterPro" id="IPR002680">
    <property type="entry name" value="AOX"/>
</dbReference>
<dbReference type="PIRSF" id="PIRSF005229">
    <property type="entry name" value="AOX"/>
    <property type="match status" value="1"/>
</dbReference>
<keyword evidence="9 11" id="KW-0408">Iron</keyword>
<dbReference type="RefSeq" id="WP_130601932.1">
    <property type="nucleotide sequence ID" value="NZ_CP034759.1"/>
</dbReference>
<evidence type="ECO:0000256" key="9">
    <source>
        <dbReference type="ARBA" id="ARBA00023004"/>
    </source>
</evidence>
<dbReference type="InterPro" id="IPR038659">
    <property type="entry name" value="AOX_sf"/>
</dbReference>
<feature type="binding site" evidence="11">
    <location>
        <position position="187"/>
    </location>
    <ligand>
        <name>Fe cation</name>
        <dbReference type="ChEBI" id="CHEBI:24875"/>
        <label>1</label>
    </ligand>
</feature>
<dbReference type="KEGG" id="lsd:EMK97_10470"/>
<evidence type="ECO:0000256" key="4">
    <source>
        <dbReference type="ARBA" id="ARBA00022692"/>
    </source>
</evidence>
<dbReference type="GO" id="GO:0046872">
    <property type="term" value="F:metal ion binding"/>
    <property type="evidence" value="ECO:0007669"/>
    <property type="project" value="UniProtKB-KW"/>
</dbReference>
<keyword evidence="10 12" id="KW-0472">Membrane</keyword>
<gene>
    <name evidence="13" type="ORF">EMK97_10470</name>
</gene>
<keyword evidence="6" id="KW-0249">Electron transport</keyword>
<reference evidence="13 14" key="1">
    <citation type="submission" date="2018-12" db="EMBL/GenBank/DDBJ databases">
        <title>Complete genome of Litorilituus sediminis.</title>
        <authorList>
            <person name="Liu A."/>
            <person name="Rong J."/>
        </authorList>
    </citation>
    <scope>NUCLEOTIDE SEQUENCE [LARGE SCALE GENOMIC DNA]</scope>
    <source>
        <strain evidence="13 14">JCM 17549</strain>
    </source>
</reference>
<feature type="transmembrane region" description="Helical" evidence="12">
    <location>
        <begin position="104"/>
        <end position="123"/>
    </location>
</feature>
<evidence type="ECO:0000256" key="2">
    <source>
        <dbReference type="ARBA" id="ARBA00022448"/>
    </source>
</evidence>
<dbReference type="Gene3D" id="1.20.1260.140">
    <property type="entry name" value="Alternative oxidase"/>
    <property type="match status" value="1"/>
</dbReference>
<keyword evidence="5 11" id="KW-0479">Metal-binding</keyword>
<dbReference type="EMBL" id="CP034759">
    <property type="protein sequence ID" value="QBG36104.1"/>
    <property type="molecule type" value="Genomic_DNA"/>
</dbReference>
<evidence type="ECO:0000256" key="3">
    <source>
        <dbReference type="ARBA" id="ARBA00022660"/>
    </source>
</evidence>
<feature type="binding site" evidence="11">
    <location>
        <position position="85"/>
    </location>
    <ligand>
        <name>Fe cation</name>
        <dbReference type="ChEBI" id="CHEBI:24875"/>
        <label>1</label>
    </ligand>
</feature>
<evidence type="ECO:0000256" key="10">
    <source>
        <dbReference type="ARBA" id="ARBA00023136"/>
    </source>
</evidence>
<comment type="cofactor">
    <cofactor evidence="11">
        <name>Fe cation</name>
        <dbReference type="ChEBI" id="CHEBI:24875"/>
    </cofactor>
    <text evidence="11">Binds 2 iron ions per subunit.</text>
</comment>
<evidence type="ECO:0000256" key="1">
    <source>
        <dbReference type="ARBA" id="ARBA00004370"/>
    </source>
</evidence>
<accession>A0A4P6P451</accession>
<feature type="binding site" evidence="11">
    <location>
        <position position="136"/>
    </location>
    <ligand>
        <name>Fe cation</name>
        <dbReference type="ChEBI" id="CHEBI:24875"/>
        <label>2</label>
    </ligand>
</feature>
<feature type="binding site" evidence="11">
    <location>
        <position position="190"/>
    </location>
    <ligand>
        <name>Fe cation</name>
        <dbReference type="ChEBI" id="CHEBI:24875"/>
        <label>2</label>
    </ligand>
</feature>
<dbReference type="OrthoDB" id="8228094at2"/>
<name>A0A4P6P451_9GAMM</name>
<evidence type="ECO:0000313" key="13">
    <source>
        <dbReference type="EMBL" id="QBG36104.1"/>
    </source>
</evidence>
<feature type="binding site" evidence="11">
    <location>
        <position position="85"/>
    </location>
    <ligand>
        <name>Fe cation</name>
        <dbReference type="ChEBI" id="CHEBI:24875"/>
        <label>2</label>
    </ligand>
</feature>
<feature type="binding site" evidence="11">
    <location>
        <position position="46"/>
    </location>
    <ligand>
        <name>Fe cation</name>
        <dbReference type="ChEBI" id="CHEBI:24875"/>
        <label>1</label>
    </ligand>
</feature>
<evidence type="ECO:0000256" key="6">
    <source>
        <dbReference type="ARBA" id="ARBA00022982"/>
    </source>
</evidence>
<keyword evidence="8" id="KW-0560">Oxidoreductase</keyword>
<keyword evidence="3" id="KW-0679">Respiratory chain</keyword>
<dbReference type="PANTHER" id="PTHR31803:SF3">
    <property type="entry name" value="ALTERNATIVE OXIDASE"/>
    <property type="match status" value="1"/>
</dbReference>
<dbReference type="GO" id="GO:0010230">
    <property type="term" value="P:alternative respiration"/>
    <property type="evidence" value="ECO:0007669"/>
    <property type="project" value="TreeGrafter"/>
</dbReference>
<evidence type="ECO:0000313" key="14">
    <source>
        <dbReference type="Proteomes" id="UP000290244"/>
    </source>
</evidence>
<dbReference type="Pfam" id="PF01786">
    <property type="entry name" value="AOX"/>
    <property type="match status" value="1"/>
</dbReference>
<dbReference type="CDD" id="cd01053">
    <property type="entry name" value="AOX"/>
    <property type="match status" value="1"/>
</dbReference>
<dbReference type="PANTHER" id="PTHR31803">
    <property type="entry name" value="ALTERNATIVE OXIDASE"/>
    <property type="match status" value="1"/>
</dbReference>
<feature type="transmembrane region" description="Helical" evidence="12">
    <location>
        <begin position="38"/>
        <end position="59"/>
    </location>
</feature>